<evidence type="ECO:0000313" key="12">
    <source>
        <dbReference type="EMBL" id="WFD10810.1"/>
    </source>
</evidence>
<name>A0ABY8EG34_9FIRM</name>
<dbReference type="InterPro" id="IPR048279">
    <property type="entry name" value="MdtK-like"/>
</dbReference>
<sequence>MESREKRAKMMGEADVRKVLTKLAIPGIIAMLINAIYNIVDTMFVGMLNNTSAIAAVSVVFPMFMLIAAIGQMFGVGAGSYISRLLGEKNKEQADKTTTTTFITSIIFSLAFTVFGLIFLQPLLRAFGATDTIMLFAEDYARILIIGSIFTIANMVLNNMIRAEGNAKFSMIAISIGALANIALDPILMFGFDMGIKGAALATVLGQGLSFLYLINYFVSGKSFIKINKKYFAPSKPMYSEILKIGSATFARQALASLSLGLINVAARPYGDAAVASMGVSLRVFSLGVYVVFGYNQGFQPIAGYNYGAKKYSRLFEAIKISLRTTTTFTTIMTVVFMIFATPIISVFTNDPDVVTIGSRTLRVISILFPLFGFQQVYASLFQSLGKGKEAFLLSASRQGIFLIPAILILPKFMELDGVIFSQVVADFFTIIVTYILSRKLLNKLKNEDINLKTS</sequence>
<evidence type="ECO:0000256" key="8">
    <source>
        <dbReference type="ARBA" id="ARBA00023136"/>
    </source>
</evidence>
<proteinExistence type="inferred from homology"/>
<dbReference type="Pfam" id="PF01554">
    <property type="entry name" value="MatE"/>
    <property type="match status" value="2"/>
</dbReference>
<dbReference type="CDD" id="cd13143">
    <property type="entry name" value="MATE_MepA_like"/>
    <property type="match status" value="1"/>
</dbReference>
<keyword evidence="8 10" id="KW-0472">Membrane</keyword>
<reference evidence="12 13" key="1">
    <citation type="submission" date="2023-03" db="EMBL/GenBank/DDBJ databases">
        <title>Complete genome sequence of Tepidibacter sp. SWIR-1, isolated from a deep-sea hydrothermal vent.</title>
        <authorList>
            <person name="Li X."/>
        </authorList>
    </citation>
    <scope>NUCLEOTIDE SEQUENCE [LARGE SCALE GENOMIC DNA]</scope>
    <source>
        <strain evidence="12 13">SWIR-1</strain>
    </source>
</reference>
<comment type="similarity">
    <text evidence="2">Belongs to the multi antimicrobial extrusion (MATE) (TC 2.A.66.1) family. MepA subfamily.</text>
</comment>
<dbReference type="PANTHER" id="PTHR43823:SF3">
    <property type="entry name" value="MULTIDRUG EXPORT PROTEIN MEPA"/>
    <property type="match status" value="1"/>
</dbReference>
<feature type="domain" description="SSD" evidence="11">
    <location>
        <begin position="23"/>
        <end position="152"/>
    </location>
</feature>
<dbReference type="PIRSF" id="PIRSF006603">
    <property type="entry name" value="DinF"/>
    <property type="match status" value="1"/>
</dbReference>
<organism evidence="12 13">
    <name type="scientific">Tepidibacter hydrothermalis</name>
    <dbReference type="NCBI Taxonomy" id="3036126"/>
    <lineage>
        <taxon>Bacteria</taxon>
        <taxon>Bacillati</taxon>
        <taxon>Bacillota</taxon>
        <taxon>Clostridia</taxon>
        <taxon>Peptostreptococcales</taxon>
        <taxon>Peptostreptococcaceae</taxon>
        <taxon>Tepidibacter</taxon>
    </lineage>
</organism>
<feature type="transmembrane region" description="Helical" evidence="10">
    <location>
        <begin position="99"/>
        <end position="120"/>
    </location>
</feature>
<dbReference type="PROSITE" id="PS50156">
    <property type="entry name" value="SSD"/>
    <property type="match status" value="1"/>
</dbReference>
<feature type="transmembrane region" description="Helical" evidence="10">
    <location>
        <begin position="169"/>
        <end position="192"/>
    </location>
</feature>
<evidence type="ECO:0000256" key="5">
    <source>
        <dbReference type="ARBA" id="ARBA00022475"/>
    </source>
</evidence>
<evidence type="ECO:0000259" key="11">
    <source>
        <dbReference type="PROSITE" id="PS50156"/>
    </source>
</evidence>
<feature type="transmembrane region" description="Helical" evidence="10">
    <location>
        <begin position="361"/>
        <end position="379"/>
    </location>
</feature>
<keyword evidence="7 10" id="KW-1133">Transmembrane helix</keyword>
<dbReference type="PANTHER" id="PTHR43823">
    <property type="entry name" value="SPORULATION PROTEIN YKVU"/>
    <property type="match status" value="1"/>
</dbReference>
<keyword evidence="5" id="KW-1003">Cell membrane</keyword>
<keyword evidence="4" id="KW-0813">Transport</keyword>
<dbReference type="InterPro" id="IPR000731">
    <property type="entry name" value="SSD"/>
</dbReference>
<protein>
    <recommendedName>
        <fullName evidence="3">Multidrug export protein MepA</fullName>
    </recommendedName>
</protein>
<feature type="transmembrane region" description="Helical" evidence="10">
    <location>
        <begin position="198"/>
        <end position="219"/>
    </location>
</feature>
<dbReference type="RefSeq" id="WP_277732776.1">
    <property type="nucleotide sequence ID" value="NZ_CP120733.1"/>
</dbReference>
<evidence type="ECO:0000256" key="4">
    <source>
        <dbReference type="ARBA" id="ARBA00022448"/>
    </source>
</evidence>
<feature type="transmembrane region" description="Helical" evidence="10">
    <location>
        <begin position="140"/>
        <end position="157"/>
    </location>
</feature>
<dbReference type="EMBL" id="CP120733">
    <property type="protein sequence ID" value="WFD10810.1"/>
    <property type="molecule type" value="Genomic_DNA"/>
</dbReference>
<comment type="subcellular location">
    <subcellularLocation>
        <location evidence="1">Cell membrane</location>
        <topology evidence="1">Multi-pass membrane protein</topology>
    </subcellularLocation>
</comment>
<evidence type="ECO:0000256" key="2">
    <source>
        <dbReference type="ARBA" id="ARBA00008417"/>
    </source>
</evidence>
<feature type="transmembrane region" description="Helical" evidence="10">
    <location>
        <begin position="20"/>
        <end position="40"/>
    </location>
</feature>
<dbReference type="InterPro" id="IPR045070">
    <property type="entry name" value="MATE_MepA-like"/>
</dbReference>
<evidence type="ECO:0000256" key="1">
    <source>
        <dbReference type="ARBA" id="ARBA00004651"/>
    </source>
</evidence>
<feature type="transmembrane region" description="Helical" evidence="10">
    <location>
        <begin position="419"/>
        <end position="437"/>
    </location>
</feature>
<accession>A0ABY8EG34</accession>
<evidence type="ECO:0000256" key="10">
    <source>
        <dbReference type="SAM" id="Phobius"/>
    </source>
</evidence>
<evidence type="ECO:0000256" key="6">
    <source>
        <dbReference type="ARBA" id="ARBA00022692"/>
    </source>
</evidence>
<dbReference type="InterPro" id="IPR002528">
    <property type="entry name" value="MATE_fam"/>
</dbReference>
<keyword evidence="9" id="KW-0046">Antibiotic resistance</keyword>
<dbReference type="InterPro" id="IPR051327">
    <property type="entry name" value="MATE_MepA_subfamily"/>
</dbReference>
<gene>
    <name evidence="12" type="ORF">P4S50_01660</name>
</gene>
<keyword evidence="13" id="KW-1185">Reference proteome</keyword>
<keyword evidence="6 10" id="KW-0812">Transmembrane</keyword>
<feature type="transmembrane region" description="Helical" evidence="10">
    <location>
        <begin position="329"/>
        <end position="349"/>
    </location>
</feature>
<evidence type="ECO:0000313" key="13">
    <source>
        <dbReference type="Proteomes" id="UP001222800"/>
    </source>
</evidence>
<evidence type="ECO:0000256" key="7">
    <source>
        <dbReference type="ARBA" id="ARBA00022989"/>
    </source>
</evidence>
<feature type="transmembrane region" description="Helical" evidence="10">
    <location>
        <begin position="52"/>
        <end position="78"/>
    </location>
</feature>
<evidence type="ECO:0000256" key="3">
    <source>
        <dbReference type="ARBA" id="ARBA00022106"/>
    </source>
</evidence>
<dbReference type="Proteomes" id="UP001222800">
    <property type="component" value="Chromosome"/>
</dbReference>
<evidence type="ECO:0000256" key="9">
    <source>
        <dbReference type="ARBA" id="ARBA00023251"/>
    </source>
</evidence>
<dbReference type="NCBIfam" id="TIGR00797">
    <property type="entry name" value="matE"/>
    <property type="match status" value="1"/>
</dbReference>